<dbReference type="SMART" id="SM00116">
    <property type="entry name" value="CBS"/>
    <property type="match status" value="2"/>
</dbReference>
<evidence type="ECO:0000256" key="2">
    <source>
        <dbReference type="PROSITE-ProRule" id="PRU00703"/>
    </source>
</evidence>
<dbReference type="eggNOG" id="COG2905">
    <property type="taxonomic scope" value="Bacteria"/>
</dbReference>
<gene>
    <name evidence="4" type="ORF">D779_3321</name>
</gene>
<dbReference type="InterPro" id="IPR000644">
    <property type="entry name" value="CBS_dom"/>
</dbReference>
<feature type="domain" description="CBS" evidence="3">
    <location>
        <begin position="8"/>
        <end position="68"/>
    </location>
</feature>
<dbReference type="AlphaFoldDB" id="W9VCL5"/>
<proteinExistence type="predicted"/>
<evidence type="ECO:0000256" key="1">
    <source>
        <dbReference type="ARBA" id="ARBA00023122"/>
    </source>
</evidence>
<dbReference type="Proteomes" id="UP000019460">
    <property type="component" value="Unassembled WGS sequence"/>
</dbReference>
<dbReference type="Pfam" id="PF00571">
    <property type="entry name" value="CBS"/>
    <property type="match status" value="2"/>
</dbReference>
<protein>
    <submittedName>
        <fullName evidence="4">CBS domain protein</fullName>
    </submittedName>
</protein>
<evidence type="ECO:0000313" key="4">
    <source>
        <dbReference type="EMBL" id="EXJ13782.1"/>
    </source>
</evidence>
<dbReference type="InterPro" id="IPR046342">
    <property type="entry name" value="CBS_dom_sf"/>
</dbReference>
<keyword evidence="5" id="KW-1185">Reference proteome</keyword>
<accession>W9VCL5</accession>
<dbReference type="PANTHER" id="PTHR43080">
    <property type="entry name" value="CBS DOMAIN-CONTAINING PROTEIN CBSX3, MITOCHONDRIAL"/>
    <property type="match status" value="1"/>
</dbReference>
<dbReference type="EMBL" id="AONC01000057">
    <property type="protein sequence ID" value="EXJ13782.1"/>
    <property type="molecule type" value="Genomic_DNA"/>
</dbReference>
<dbReference type="CDD" id="cd04623">
    <property type="entry name" value="CBS_pair_bac_euk"/>
    <property type="match status" value="1"/>
</dbReference>
<keyword evidence="1 2" id="KW-0129">CBS domain</keyword>
<reference evidence="4 5" key="1">
    <citation type="submission" date="2012-11" db="EMBL/GenBank/DDBJ databases">
        <title>Genome assembly of Thiorhodococcus sp. AK35.</title>
        <authorList>
            <person name="Nupur N."/>
            <person name="Khatri I."/>
            <person name="Subramanian S."/>
            <person name="Pinnaka A."/>
        </authorList>
    </citation>
    <scope>NUCLEOTIDE SEQUENCE [LARGE SCALE GENOMIC DNA]</scope>
    <source>
        <strain evidence="4 5">AK35</strain>
    </source>
</reference>
<sequence length="142" mass="15550">MKTALELLDEKGSRVWSIGPDASVHEALGLMAEHHIGALLVIDDTGPVGLVSERDHARDAARNARSPLETQVRDIMTRHLICVSPDLELDQAMAVMTERRVRHLPVLDDGVILGIISIGDIVKSINAGKHFAVEHLERVLES</sequence>
<dbReference type="SUPFAM" id="SSF54631">
    <property type="entry name" value="CBS-domain pair"/>
    <property type="match status" value="1"/>
</dbReference>
<dbReference type="PANTHER" id="PTHR43080:SF2">
    <property type="entry name" value="CBS DOMAIN-CONTAINING PROTEIN"/>
    <property type="match status" value="1"/>
</dbReference>
<dbReference type="STRING" id="1249627.D779_3321"/>
<name>W9VCL5_9GAMM</name>
<dbReference type="RefSeq" id="WP_043756318.1">
    <property type="nucleotide sequence ID" value="NZ_AONC01000057.1"/>
</dbReference>
<dbReference type="PROSITE" id="PS51371">
    <property type="entry name" value="CBS"/>
    <property type="match status" value="2"/>
</dbReference>
<dbReference type="InterPro" id="IPR051257">
    <property type="entry name" value="Diverse_CBS-Domain"/>
</dbReference>
<feature type="domain" description="CBS" evidence="3">
    <location>
        <begin position="76"/>
        <end position="133"/>
    </location>
</feature>
<dbReference type="Gene3D" id="3.10.580.10">
    <property type="entry name" value="CBS-domain"/>
    <property type="match status" value="1"/>
</dbReference>
<evidence type="ECO:0000259" key="3">
    <source>
        <dbReference type="PROSITE" id="PS51371"/>
    </source>
</evidence>
<dbReference type="OrthoDB" id="9807125at2"/>
<dbReference type="InterPro" id="IPR044725">
    <property type="entry name" value="CBSX3_CBS_dom"/>
</dbReference>
<evidence type="ECO:0000313" key="5">
    <source>
        <dbReference type="Proteomes" id="UP000019460"/>
    </source>
</evidence>
<comment type="caution">
    <text evidence="4">The sequence shown here is derived from an EMBL/GenBank/DDBJ whole genome shotgun (WGS) entry which is preliminary data.</text>
</comment>
<organism evidence="4 5">
    <name type="scientific">Imhoffiella purpurea</name>
    <dbReference type="NCBI Taxonomy" id="1249627"/>
    <lineage>
        <taxon>Bacteria</taxon>
        <taxon>Pseudomonadati</taxon>
        <taxon>Pseudomonadota</taxon>
        <taxon>Gammaproteobacteria</taxon>
        <taxon>Chromatiales</taxon>
        <taxon>Chromatiaceae</taxon>
        <taxon>Imhoffiella</taxon>
    </lineage>
</organism>